<protein>
    <submittedName>
        <fullName evidence="2">Uncharacterized protein</fullName>
    </submittedName>
</protein>
<sequence>MGPAKATKFDDPNTFQKTHSQMRPVAIPTLAW</sequence>
<evidence type="ECO:0000313" key="3">
    <source>
        <dbReference type="Proteomes" id="UP000002949"/>
    </source>
</evidence>
<gene>
    <name evidence="2" type="ORF">MEA186_28537</name>
</gene>
<reference evidence="2 3" key="1">
    <citation type="journal article" date="2012" name="J. Bacteriol.">
        <title>Draft Genome Sequence of Plant Growth-Promoting Rhizobium Mesorhizobium amorphae, Isolated from Zinc-Lead Mine Tailings.</title>
        <authorList>
            <person name="Hao X."/>
            <person name="Lin Y."/>
            <person name="Johnstone L."/>
            <person name="Baltrus D.A."/>
            <person name="Miller S.J."/>
            <person name="Wei G."/>
            <person name="Rensing C."/>
        </authorList>
    </citation>
    <scope>NUCLEOTIDE SEQUENCE [LARGE SCALE GENOMIC DNA]</scope>
    <source>
        <strain evidence="2 3">CCNWGS0123</strain>
    </source>
</reference>
<feature type="non-terminal residue" evidence="2">
    <location>
        <position position="32"/>
    </location>
</feature>
<keyword evidence="3" id="KW-1185">Reference proteome</keyword>
<evidence type="ECO:0000313" key="2">
    <source>
        <dbReference type="EMBL" id="EHH06692.1"/>
    </source>
</evidence>
<accession>G6YI87</accession>
<dbReference type="EMBL" id="AGSN01000196">
    <property type="protein sequence ID" value="EHH06692.1"/>
    <property type="molecule type" value="Genomic_DNA"/>
</dbReference>
<evidence type="ECO:0000256" key="1">
    <source>
        <dbReference type="SAM" id="MobiDB-lite"/>
    </source>
</evidence>
<proteinExistence type="predicted"/>
<organism evidence="2 3">
    <name type="scientific">Mesorhizobium amorphae CCNWGS0123</name>
    <dbReference type="NCBI Taxonomy" id="1082933"/>
    <lineage>
        <taxon>Bacteria</taxon>
        <taxon>Pseudomonadati</taxon>
        <taxon>Pseudomonadota</taxon>
        <taxon>Alphaproteobacteria</taxon>
        <taxon>Hyphomicrobiales</taxon>
        <taxon>Phyllobacteriaceae</taxon>
        <taxon>Mesorhizobium</taxon>
    </lineage>
</organism>
<name>G6YI87_9HYPH</name>
<dbReference type="AlphaFoldDB" id="G6YI87"/>
<feature type="region of interest" description="Disordered" evidence="1">
    <location>
        <begin position="1"/>
        <end position="32"/>
    </location>
</feature>
<dbReference type="Proteomes" id="UP000002949">
    <property type="component" value="Unassembled WGS sequence"/>
</dbReference>